<reference evidence="1" key="1">
    <citation type="submission" date="2021-01" db="EMBL/GenBank/DDBJ databases">
        <authorList>
            <person name="Corre E."/>
            <person name="Pelletier E."/>
            <person name="Niang G."/>
            <person name="Scheremetjew M."/>
            <person name="Finn R."/>
            <person name="Kale V."/>
            <person name="Holt S."/>
            <person name="Cochrane G."/>
            <person name="Meng A."/>
            <person name="Brown T."/>
            <person name="Cohen L."/>
        </authorList>
    </citation>
    <scope>NUCLEOTIDE SEQUENCE</scope>
    <source>
        <strain evidence="1">CCAP979/52</strain>
    </source>
</reference>
<name>A0A7S0QUM2_9CRYP</name>
<protein>
    <submittedName>
        <fullName evidence="1">Uncharacterized protein</fullName>
    </submittedName>
</protein>
<evidence type="ECO:0000313" key="1">
    <source>
        <dbReference type="EMBL" id="CAD8650729.1"/>
    </source>
</evidence>
<organism evidence="1">
    <name type="scientific">Cryptomonas curvata</name>
    <dbReference type="NCBI Taxonomy" id="233186"/>
    <lineage>
        <taxon>Eukaryota</taxon>
        <taxon>Cryptophyceae</taxon>
        <taxon>Cryptomonadales</taxon>
        <taxon>Cryptomonadaceae</taxon>
        <taxon>Cryptomonas</taxon>
    </lineage>
</organism>
<gene>
    <name evidence="1" type="ORF">CCUR1050_LOCUS26778</name>
</gene>
<accession>A0A7S0QUM2</accession>
<sequence length="156" mass="17249">MIYLYGGSNNTASLGDFYKFIPSQSRWIRCDGLGETCIECTGGTQISSDGLSCVIACGANYSKATLNAVVSDTSRGKLCNNQNLTWQYITNYENINAWTGGLGSLMTPELQVWVCIFERFEDICCPQPPNDKACYVYSEKNGTFHFWGKSSTLKLA</sequence>
<dbReference type="EMBL" id="HBEZ01048708">
    <property type="protein sequence ID" value="CAD8650729.1"/>
    <property type="molecule type" value="Transcribed_RNA"/>
</dbReference>
<proteinExistence type="predicted"/>
<dbReference type="AlphaFoldDB" id="A0A7S0QUM2"/>